<dbReference type="KEGG" id="ppso:QPJ95_22260"/>
<dbReference type="RefSeq" id="WP_286018215.1">
    <property type="nucleotide sequence ID" value="NZ_CP127247.1"/>
</dbReference>
<accession>A0A9Y2KZ34</accession>
<reference evidence="2 3" key="1">
    <citation type="submission" date="2023-06" db="EMBL/GenBank/DDBJ databases">
        <title>Parasedimentitalea psychrophila sp. nov., a psychrophilic bacterium isolated from deep-sea sediment.</title>
        <authorList>
            <person name="Li A."/>
        </authorList>
    </citation>
    <scope>NUCLEOTIDE SEQUENCE [LARGE SCALE GENOMIC DNA]</scope>
    <source>
        <strain evidence="2 3">QS115</strain>
    </source>
</reference>
<proteinExistence type="predicted"/>
<evidence type="ECO:0000313" key="2">
    <source>
        <dbReference type="EMBL" id="WIY25178.1"/>
    </source>
</evidence>
<organism evidence="2 3">
    <name type="scientific">Parasedimentitalea psychrophila</name>
    <dbReference type="NCBI Taxonomy" id="2997337"/>
    <lineage>
        <taxon>Bacteria</taxon>
        <taxon>Pseudomonadati</taxon>
        <taxon>Pseudomonadota</taxon>
        <taxon>Alphaproteobacteria</taxon>
        <taxon>Rhodobacterales</taxon>
        <taxon>Paracoccaceae</taxon>
        <taxon>Parasedimentitalea</taxon>
    </lineage>
</organism>
<dbReference type="EMBL" id="CP127247">
    <property type="protein sequence ID" value="WIY25178.1"/>
    <property type="molecule type" value="Genomic_DNA"/>
</dbReference>
<sequence length="107" mass="11462">MLMAKSQYDFTALLMNSTKEANDARHALHKLAENGLLDLEDAVIAHKHIGEVRLDQMVNWEVPGAIGGAWLGMLVTAIVSIATGGVGTGILLQGLLEALVRALQQVF</sequence>
<dbReference type="Proteomes" id="UP001238334">
    <property type="component" value="Chromosome"/>
</dbReference>
<feature type="transmembrane region" description="Helical" evidence="1">
    <location>
        <begin position="69"/>
        <end position="92"/>
    </location>
</feature>
<keyword evidence="1" id="KW-1133">Transmembrane helix</keyword>
<evidence type="ECO:0000256" key="1">
    <source>
        <dbReference type="SAM" id="Phobius"/>
    </source>
</evidence>
<dbReference type="AlphaFoldDB" id="A0A9Y2KZ34"/>
<gene>
    <name evidence="2" type="ORF">QPJ95_22260</name>
</gene>
<protein>
    <submittedName>
        <fullName evidence="2">Uncharacterized protein</fullName>
    </submittedName>
</protein>
<name>A0A9Y2KZ34_9RHOB</name>
<keyword evidence="1" id="KW-0472">Membrane</keyword>
<keyword evidence="1" id="KW-0812">Transmembrane</keyword>
<evidence type="ECO:0000313" key="3">
    <source>
        <dbReference type="Proteomes" id="UP001238334"/>
    </source>
</evidence>
<keyword evidence="3" id="KW-1185">Reference proteome</keyword>